<organism evidence="2 3">
    <name type="scientific">Tetradesmus obliquus</name>
    <name type="common">Green alga</name>
    <name type="synonym">Acutodesmus obliquus</name>
    <dbReference type="NCBI Taxonomy" id="3088"/>
    <lineage>
        <taxon>Eukaryota</taxon>
        <taxon>Viridiplantae</taxon>
        <taxon>Chlorophyta</taxon>
        <taxon>core chlorophytes</taxon>
        <taxon>Chlorophyceae</taxon>
        <taxon>CS clade</taxon>
        <taxon>Sphaeropleales</taxon>
        <taxon>Scenedesmaceae</taxon>
        <taxon>Tetradesmus</taxon>
    </lineage>
</organism>
<gene>
    <name evidence="2" type="ORF">OEZ85_002632</name>
</gene>
<evidence type="ECO:0000313" key="2">
    <source>
        <dbReference type="EMBL" id="WIA14082.1"/>
    </source>
</evidence>
<evidence type="ECO:0000313" key="3">
    <source>
        <dbReference type="Proteomes" id="UP001244341"/>
    </source>
</evidence>
<name>A0ABY8TYJ7_TETOB</name>
<evidence type="ECO:0008006" key="4">
    <source>
        <dbReference type="Google" id="ProtNLM"/>
    </source>
</evidence>
<dbReference type="EMBL" id="CP126212">
    <property type="protein sequence ID" value="WIA14082.1"/>
    <property type="molecule type" value="Genomic_DNA"/>
</dbReference>
<keyword evidence="3" id="KW-1185">Reference proteome</keyword>
<dbReference type="Proteomes" id="UP001244341">
    <property type="component" value="Chromosome 5b"/>
</dbReference>
<dbReference type="CDD" id="cd00033">
    <property type="entry name" value="CCP"/>
    <property type="match status" value="1"/>
</dbReference>
<keyword evidence="1" id="KW-1015">Disulfide bond</keyword>
<proteinExistence type="predicted"/>
<protein>
    <recommendedName>
        <fullName evidence="4">Sushi domain-containing protein</fullName>
    </recommendedName>
</protein>
<evidence type="ECO:0000256" key="1">
    <source>
        <dbReference type="ARBA" id="ARBA00023157"/>
    </source>
</evidence>
<reference evidence="2 3" key="1">
    <citation type="submission" date="2023-05" db="EMBL/GenBank/DDBJ databases">
        <title>A 100% complete, gapless, phased diploid assembly of the Scenedesmus obliquus UTEX 3031 genome.</title>
        <authorList>
            <person name="Biondi T.C."/>
            <person name="Hanschen E.R."/>
            <person name="Kwon T."/>
            <person name="Eng W."/>
            <person name="Kruse C.P.S."/>
            <person name="Koehler S.I."/>
            <person name="Kunde Y."/>
            <person name="Gleasner C.D."/>
            <person name="You Mak K.T."/>
            <person name="Polle J."/>
            <person name="Hovde B.T."/>
            <person name="Starkenburg S.R."/>
        </authorList>
    </citation>
    <scope>NUCLEOTIDE SEQUENCE [LARGE SCALE GENOMIC DNA]</scope>
    <source>
        <strain evidence="2 3">DOE0152z</strain>
    </source>
</reference>
<sequence length="154" mass="15829">MESAAGKQQAFMQLPAAGKCGGSPPAVRGAVWATCNGVEAGQSCSAACNEPGTVGEFSSVCMPDGRWGPPSGSCSKYTLEMTCRGTPKAVEGATWPDCTGFKPGDQCVASGCDQGYIGMGYVSNCMLDGSWNDIWGDCRRPGTVINTESGGNHV</sequence>
<dbReference type="InterPro" id="IPR000436">
    <property type="entry name" value="Sushi_SCR_CCP_dom"/>
</dbReference>
<accession>A0ABY8TYJ7</accession>